<dbReference type="Proteomes" id="UP000265419">
    <property type="component" value="Unassembled WGS sequence"/>
</dbReference>
<evidence type="ECO:0000259" key="2">
    <source>
        <dbReference type="Pfam" id="PF07179"/>
    </source>
</evidence>
<dbReference type="EMBL" id="QQXK01000014">
    <property type="protein sequence ID" value="RII42204.1"/>
    <property type="molecule type" value="Genomic_DNA"/>
</dbReference>
<keyword evidence="4" id="KW-1185">Reference proteome</keyword>
<evidence type="ECO:0000313" key="3">
    <source>
        <dbReference type="EMBL" id="RII42204.1"/>
    </source>
</evidence>
<dbReference type="Pfam" id="PF07179">
    <property type="entry name" value="SseB"/>
    <property type="match status" value="1"/>
</dbReference>
<name>A0A399JAF8_9MICC</name>
<proteinExistence type="predicted"/>
<gene>
    <name evidence="3" type="ORF">DWB68_08190</name>
</gene>
<organism evidence="3 4">
    <name type="scientific">Galactobacter valiniphilus</name>
    <dbReference type="NCBI Taxonomy" id="2676122"/>
    <lineage>
        <taxon>Bacteria</taxon>
        <taxon>Bacillati</taxon>
        <taxon>Actinomycetota</taxon>
        <taxon>Actinomycetes</taxon>
        <taxon>Micrococcales</taxon>
        <taxon>Micrococcaceae</taxon>
        <taxon>Galactobacter</taxon>
    </lineage>
</organism>
<protein>
    <submittedName>
        <fullName evidence="3">SseB family protein</fullName>
    </submittedName>
</protein>
<dbReference type="AlphaFoldDB" id="A0A399JAF8"/>
<reference evidence="3 4" key="1">
    <citation type="submission" date="2018-07" db="EMBL/GenBank/DDBJ databases">
        <title>Arthrobacter sp. nov., isolated from raw cow's milk with high bacterial count.</title>
        <authorList>
            <person name="Hahne J."/>
            <person name="Isele D."/>
            <person name="Lipski A."/>
        </authorList>
    </citation>
    <scope>NUCLEOTIDE SEQUENCE [LARGE SCALE GENOMIC DNA]</scope>
    <source>
        <strain evidence="3 4">JZ R-35</strain>
    </source>
</reference>
<evidence type="ECO:0000313" key="4">
    <source>
        <dbReference type="Proteomes" id="UP000265419"/>
    </source>
</evidence>
<accession>A0A399JAF8</accession>
<comment type="caution">
    <text evidence="3">The sequence shown here is derived from an EMBL/GenBank/DDBJ whole genome shotgun (WGS) entry which is preliminary data.</text>
</comment>
<feature type="domain" description="SseB protein N-terminal" evidence="2">
    <location>
        <begin position="261"/>
        <end position="342"/>
    </location>
</feature>
<sequence>MWGVHDVSSRCVVHGHADARRGRGQRRPVDEARHARFGPRHPGGRMEGGPPRGPPQHTPRNEDGMSENIEGLHGIDPEAIDPENFDAAAAARAAGEGARLMQSFVRQDQDPSVKNDLAVVSDFLGTELFVPVLAPRVGEEAPQFAAFKAGNDTVLGVSLREQDAIHVHRTIAESEGRADDALGDPITIKLLGSELVELAFNNTTFAATGIDTISVDPLGLGIAFRRDDALLDYPLRSGALRRAVHQGKEAVLTQLLTDGATGVYMFQPDGEPQPMLLRRPSDGAQVFPLFSSSIEVFRFSDKFATAELTGEWLRGAMPAGMHLVVDPAGGDAIEFSPEELEAAGFRTQA</sequence>
<dbReference type="InterPro" id="IPR009839">
    <property type="entry name" value="SseB_N"/>
</dbReference>
<evidence type="ECO:0000256" key="1">
    <source>
        <dbReference type="SAM" id="MobiDB-lite"/>
    </source>
</evidence>
<feature type="region of interest" description="Disordered" evidence="1">
    <location>
        <begin position="15"/>
        <end position="68"/>
    </location>
</feature>
<feature type="compositionally biased region" description="Basic and acidic residues" evidence="1">
    <location>
        <begin position="15"/>
        <end position="34"/>
    </location>
</feature>